<keyword evidence="10" id="KW-0460">Magnesium</keyword>
<keyword evidence="22" id="KW-1185">Reference proteome</keyword>
<sequence>MSGQNPSAPKITLDTSNLSDPGHPEEVSPTSTAPGHKRGHSMSTPPQTAVDEGLYLSPTSPERKHAFDGSTLNSRSGSIQSGDAATRYRSNSGISATSSATVYSKSSLDYEPPEEALKPDQGNEKDFQVQDNPFAFSPGQLNKLLNPKSLSAFKALGGLRGLEKGLRTSITAGLSIDETRLEGQVPFDEAAAGGSAKAFSDVALSRQTSVATPAGPDAKEPFVDRLRVFGDNRLPERKPAGILVLIWRAYNDKILILLTIAAVISLALGIYETVSGESGVDWVEGVAICVAIIIVVTVGAVNDWQKERQFVKLNKRKDDREVKVIRSGKSIQVSVHDITAGDVLHLEPGDAIPADGIFIAGHGVKCDESSATGESDQMKKTPGDEVWQRIQDGTATAKLDPFIISGSKVLEGVGTYLVTSVGVNSSYGKILMSLQTDNEPTPLQVKLGRLANWIGGLGSFAAGLLFMILLIKFLANLPGDSRPGAEKAQEFLDILIVAITVIVVAVPEGLPLAVTLALAFATTRMLKENNLVRVLRACETMGNATTICSDKTGTLTQNKMTVVAGAVGPNEKFASSRSDENSNVSPPATMFGKLSAEIKDLLRLSITLNSTAFEGEEKGVPSFIGSKTEVALLTLAKEHLGLDNLAAERSSYKIKQLIPFDSARKCMGIVVKIDGGYRLFVKGAAEIMLAHATKAISNVYDKHYEVVDLTEDDIENVAATIEEYAQHSLRTIGMLYKDYPTWPPAGAKVLEEDPKLADFDDLFHDMTWVGVVGIHDPLREGVVEAVAQCQQSGVVVRMVTGDNVTTARAIASDCGILHKDEECVVMEGPKFRQLSPEQMDEVLPRLRVLARSSPEDKRILVGRLKHLGETVAVTGDGTNDGPALKLADVGFSMGIAGTEVAKEASSIILLDDNFSSIITALMWGRAVNDAVKKFLQFQITVNITAVILTFVSAVSNDSNHSVLTAVQLLWVNLIMDTLAALALATDAPTKKILDRPPQPKSQPLITINMWKMITGQAIYQLIVTFTLYFAGMTILDYDESHRTELNTIVFNSFVWMQIFNELNNRRLDNKFNIFEGIHRNFWFIGINCIMVGGQIMIVFIGGRAFSITRLDGTQWAISLLTALPCLLWGVLVRCFPDAWFGVVFTACVHGVAVVLRPIWKGLHFIFHPLAQGFRAISRLVRRMIGKPASNADDDDDDRTQSDDEERLSIKMTGKKASTVDEEAAISGMGASTTKEAAKVSNPHADSPTAPASNTVPVPSVSVTGPS</sequence>
<keyword evidence="8 18" id="KW-0106">Calcium</keyword>
<dbReference type="GO" id="GO:0005886">
    <property type="term" value="C:plasma membrane"/>
    <property type="evidence" value="ECO:0007669"/>
    <property type="project" value="TreeGrafter"/>
</dbReference>
<feature type="compositionally biased region" description="Acidic residues" evidence="19">
    <location>
        <begin position="1191"/>
        <end position="1205"/>
    </location>
</feature>
<feature type="region of interest" description="Disordered" evidence="19">
    <location>
        <begin position="1187"/>
        <end position="1266"/>
    </location>
</feature>
<feature type="transmembrane region" description="Helical" evidence="18">
    <location>
        <begin position="494"/>
        <end position="521"/>
    </location>
</feature>
<evidence type="ECO:0000256" key="5">
    <source>
        <dbReference type="ARBA" id="ARBA00022692"/>
    </source>
</evidence>
<dbReference type="Gene3D" id="3.40.1110.10">
    <property type="entry name" value="Calcium-transporting ATPase, cytoplasmic domain N"/>
    <property type="match status" value="1"/>
</dbReference>
<keyword evidence="3" id="KW-0926">Vacuole</keyword>
<protein>
    <recommendedName>
        <fullName evidence="18">Calcium-transporting ATPase</fullName>
        <ecNumber evidence="18">7.2.2.10</ecNumber>
    </recommendedName>
</protein>
<evidence type="ECO:0000313" key="21">
    <source>
        <dbReference type="EMBL" id="EXJ85549.1"/>
    </source>
</evidence>
<keyword evidence="14 18" id="KW-0472">Membrane</keyword>
<evidence type="ECO:0000256" key="12">
    <source>
        <dbReference type="ARBA" id="ARBA00022989"/>
    </source>
</evidence>
<dbReference type="SUPFAM" id="SSF81660">
    <property type="entry name" value="Metal cation-transporting ATPase, ATP-binding domain N"/>
    <property type="match status" value="1"/>
</dbReference>
<dbReference type="SFLD" id="SFLDS00003">
    <property type="entry name" value="Haloacid_Dehalogenase"/>
    <property type="match status" value="1"/>
</dbReference>
<comment type="subcellular location">
    <subcellularLocation>
        <location evidence="18">Membrane</location>
        <topology evidence="18">Multi-pass membrane protein</topology>
    </subcellularLocation>
    <subcellularLocation>
        <location evidence="1">Vacuole membrane</location>
        <topology evidence="1">Multi-pass membrane protein</topology>
    </subcellularLocation>
</comment>
<feature type="compositionally biased region" description="Basic and acidic residues" evidence="19">
    <location>
        <begin position="115"/>
        <end position="128"/>
    </location>
</feature>
<comment type="function">
    <text evidence="18">Catalyzes the hydrolysis of ATP coupled with the transport of calcium.</text>
</comment>
<dbReference type="InterPro" id="IPR001757">
    <property type="entry name" value="P_typ_ATPase"/>
</dbReference>
<evidence type="ECO:0000256" key="16">
    <source>
        <dbReference type="ARBA" id="ARBA00048694"/>
    </source>
</evidence>
<evidence type="ECO:0000256" key="13">
    <source>
        <dbReference type="ARBA" id="ARBA00023065"/>
    </source>
</evidence>
<feature type="transmembrane region" description="Helical" evidence="18">
    <location>
        <begin position="934"/>
        <end position="955"/>
    </location>
</feature>
<dbReference type="InterPro" id="IPR044492">
    <property type="entry name" value="P_typ_ATPase_HD_dom"/>
</dbReference>
<feature type="transmembrane region" description="Helical" evidence="18">
    <location>
        <begin position="450"/>
        <end position="474"/>
    </location>
</feature>
<dbReference type="GO" id="GO:0005388">
    <property type="term" value="F:P-type calcium transporter activity"/>
    <property type="evidence" value="ECO:0007669"/>
    <property type="project" value="UniProtKB-EC"/>
</dbReference>
<keyword evidence="13 18" id="KW-0406">Ion transport</keyword>
<dbReference type="STRING" id="1182541.W9YTE2"/>
<dbReference type="HOGENOM" id="CLU_002360_9_3_1"/>
<evidence type="ECO:0000256" key="1">
    <source>
        <dbReference type="ARBA" id="ARBA00004128"/>
    </source>
</evidence>
<evidence type="ECO:0000256" key="14">
    <source>
        <dbReference type="ARBA" id="ARBA00023136"/>
    </source>
</evidence>
<evidence type="ECO:0000256" key="4">
    <source>
        <dbReference type="ARBA" id="ARBA00022568"/>
    </source>
</evidence>
<evidence type="ECO:0000259" key="20">
    <source>
        <dbReference type="SMART" id="SM00831"/>
    </source>
</evidence>
<evidence type="ECO:0000256" key="17">
    <source>
        <dbReference type="ARBA" id="ARBA00059328"/>
    </source>
</evidence>
<dbReference type="SUPFAM" id="SSF56784">
    <property type="entry name" value="HAD-like"/>
    <property type="match status" value="1"/>
</dbReference>
<keyword evidence="9 18" id="KW-0067">ATP-binding</keyword>
<feature type="region of interest" description="Disordered" evidence="19">
    <location>
        <begin position="1"/>
        <end position="128"/>
    </location>
</feature>
<organism evidence="21 22">
    <name type="scientific">Capronia coronata CBS 617.96</name>
    <dbReference type="NCBI Taxonomy" id="1182541"/>
    <lineage>
        <taxon>Eukaryota</taxon>
        <taxon>Fungi</taxon>
        <taxon>Dikarya</taxon>
        <taxon>Ascomycota</taxon>
        <taxon>Pezizomycotina</taxon>
        <taxon>Eurotiomycetes</taxon>
        <taxon>Chaetothyriomycetidae</taxon>
        <taxon>Chaetothyriales</taxon>
        <taxon>Herpotrichiellaceae</taxon>
        <taxon>Capronia</taxon>
    </lineage>
</organism>
<dbReference type="InterPro" id="IPR059000">
    <property type="entry name" value="ATPase_P-type_domA"/>
</dbReference>
<dbReference type="eggNOG" id="KOG0204">
    <property type="taxonomic scope" value="Eukaryota"/>
</dbReference>
<dbReference type="Gene3D" id="1.20.1110.10">
    <property type="entry name" value="Calcium-transporting ATPase, transmembrane domain"/>
    <property type="match status" value="1"/>
</dbReference>
<dbReference type="EC" id="7.2.2.10" evidence="18"/>
<evidence type="ECO:0000256" key="6">
    <source>
        <dbReference type="ARBA" id="ARBA00022723"/>
    </source>
</evidence>
<feature type="transmembrane region" description="Helical" evidence="18">
    <location>
        <begin position="967"/>
        <end position="985"/>
    </location>
</feature>
<feature type="domain" description="Cation-transporting P-type ATPase N-terminal" evidence="20">
    <location>
        <begin position="189"/>
        <end position="270"/>
    </location>
</feature>
<dbReference type="NCBIfam" id="TIGR01517">
    <property type="entry name" value="ATPase-IIB_Ca"/>
    <property type="match status" value="1"/>
</dbReference>
<dbReference type="AlphaFoldDB" id="W9YTE2"/>
<evidence type="ECO:0000256" key="7">
    <source>
        <dbReference type="ARBA" id="ARBA00022741"/>
    </source>
</evidence>
<feature type="compositionally biased region" description="Polar residues" evidence="19">
    <location>
        <begin position="1"/>
        <end position="19"/>
    </location>
</feature>
<dbReference type="FunFam" id="3.40.1110.10:FF:000031">
    <property type="entry name" value="Calcium-transporting ATPase"/>
    <property type="match status" value="1"/>
</dbReference>
<feature type="compositionally biased region" description="Polar residues" evidence="19">
    <location>
        <begin position="70"/>
        <end position="107"/>
    </location>
</feature>
<dbReference type="GO" id="GO:0046872">
    <property type="term" value="F:metal ion binding"/>
    <property type="evidence" value="ECO:0007669"/>
    <property type="project" value="UniProtKB-KW"/>
</dbReference>
<keyword evidence="2 18" id="KW-0813">Transport</keyword>
<evidence type="ECO:0000313" key="22">
    <source>
        <dbReference type="Proteomes" id="UP000019484"/>
    </source>
</evidence>
<dbReference type="InterPro" id="IPR006408">
    <property type="entry name" value="P-type_ATPase_IIB"/>
</dbReference>
<feature type="transmembrane region" description="Helical" evidence="18">
    <location>
        <begin position="254"/>
        <end position="271"/>
    </location>
</feature>
<dbReference type="Proteomes" id="UP000019484">
    <property type="component" value="Unassembled WGS sequence"/>
</dbReference>
<dbReference type="InterPro" id="IPR006068">
    <property type="entry name" value="ATPase_P-typ_cation-transptr_C"/>
</dbReference>
<gene>
    <name evidence="21" type="ORF">A1O1_05913</name>
</gene>
<dbReference type="InterPro" id="IPR023298">
    <property type="entry name" value="ATPase_P-typ_TM_dom_sf"/>
</dbReference>
<evidence type="ECO:0000256" key="8">
    <source>
        <dbReference type="ARBA" id="ARBA00022837"/>
    </source>
</evidence>
<accession>W9YTE2</accession>
<comment type="catalytic activity">
    <reaction evidence="16 18">
        <text>Ca(2+)(in) + ATP + H2O = Ca(2+)(out) + ADP + phosphate + H(+)</text>
        <dbReference type="Rhea" id="RHEA:18105"/>
        <dbReference type="ChEBI" id="CHEBI:15377"/>
        <dbReference type="ChEBI" id="CHEBI:15378"/>
        <dbReference type="ChEBI" id="CHEBI:29108"/>
        <dbReference type="ChEBI" id="CHEBI:30616"/>
        <dbReference type="ChEBI" id="CHEBI:43474"/>
        <dbReference type="ChEBI" id="CHEBI:456216"/>
        <dbReference type="EC" id="7.2.2.10"/>
    </reaction>
</comment>
<dbReference type="PRINTS" id="PR00119">
    <property type="entry name" value="CATATPASE"/>
</dbReference>
<dbReference type="Pfam" id="PF00122">
    <property type="entry name" value="E1-E2_ATPase"/>
    <property type="match status" value="1"/>
</dbReference>
<name>W9YTE2_9EURO</name>
<dbReference type="CDD" id="cd02081">
    <property type="entry name" value="P-type_ATPase_Ca_PMCA-like"/>
    <property type="match status" value="1"/>
</dbReference>
<dbReference type="FunFam" id="1.20.1110.10:FF:000039">
    <property type="entry name" value="Calcium-transporting ATPase"/>
    <property type="match status" value="1"/>
</dbReference>
<dbReference type="OrthoDB" id="3352408at2759"/>
<dbReference type="GO" id="GO:0016887">
    <property type="term" value="F:ATP hydrolysis activity"/>
    <property type="evidence" value="ECO:0007669"/>
    <property type="project" value="InterPro"/>
</dbReference>
<proteinExistence type="inferred from homology"/>
<dbReference type="GO" id="GO:0006874">
    <property type="term" value="P:intracellular calcium ion homeostasis"/>
    <property type="evidence" value="ECO:0007669"/>
    <property type="project" value="TreeGrafter"/>
</dbReference>
<dbReference type="Pfam" id="PF13246">
    <property type="entry name" value="Cation_ATPase"/>
    <property type="match status" value="1"/>
</dbReference>
<feature type="transmembrane region" description="Helical" evidence="18">
    <location>
        <begin position="1081"/>
        <end position="1101"/>
    </location>
</feature>
<evidence type="ECO:0000256" key="2">
    <source>
        <dbReference type="ARBA" id="ARBA00022448"/>
    </source>
</evidence>
<dbReference type="FunFam" id="3.40.50.1000:FF:000018">
    <property type="entry name" value="Calcium-transporting ATPase"/>
    <property type="match status" value="1"/>
</dbReference>
<keyword evidence="7 18" id="KW-0547">Nucleotide-binding</keyword>
<dbReference type="PANTHER" id="PTHR24093">
    <property type="entry name" value="CATION TRANSPORTING ATPASE"/>
    <property type="match status" value="1"/>
</dbReference>
<dbReference type="SFLD" id="SFLDF00027">
    <property type="entry name" value="p-type_atpase"/>
    <property type="match status" value="1"/>
</dbReference>
<comment type="function">
    <text evidence="17">This magnesium-dependent enzyme catalyzes the hydrolysis of ATP coupled with the transport of calcium. Transports the calcium to the vacuole and participates in the control of the cytosolic free calcium.</text>
</comment>
<evidence type="ECO:0000256" key="11">
    <source>
        <dbReference type="ARBA" id="ARBA00022967"/>
    </source>
</evidence>
<dbReference type="InterPro" id="IPR036412">
    <property type="entry name" value="HAD-like_sf"/>
</dbReference>
<dbReference type="RefSeq" id="XP_007724987.1">
    <property type="nucleotide sequence ID" value="XM_007726797.1"/>
</dbReference>
<dbReference type="Pfam" id="PF00689">
    <property type="entry name" value="Cation_ATPase_C"/>
    <property type="match status" value="1"/>
</dbReference>
<dbReference type="InterPro" id="IPR004014">
    <property type="entry name" value="ATPase_P-typ_cation-transptr_N"/>
</dbReference>
<dbReference type="SMART" id="SM00831">
    <property type="entry name" value="Cation_ATPase_N"/>
    <property type="match status" value="1"/>
</dbReference>
<dbReference type="EMBL" id="AMWN01000005">
    <property type="protein sequence ID" value="EXJ85549.1"/>
    <property type="molecule type" value="Genomic_DNA"/>
</dbReference>
<dbReference type="Pfam" id="PF00690">
    <property type="entry name" value="Cation_ATPase_N"/>
    <property type="match status" value="1"/>
</dbReference>
<dbReference type="PANTHER" id="PTHR24093:SF369">
    <property type="entry name" value="CALCIUM-TRANSPORTING ATPASE"/>
    <property type="match status" value="1"/>
</dbReference>
<keyword evidence="5 18" id="KW-0812">Transmembrane</keyword>
<dbReference type="GO" id="GO:0005524">
    <property type="term" value="F:ATP binding"/>
    <property type="evidence" value="ECO:0007669"/>
    <property type="project" value="UniProtKB-KW"/>
</dbReference>
<feature type="transmembrane region" description="Helical" evidence="18">
    <location>
        <begin position="1017"/>
        <end position="1035"/>
    </location>
</feature>
<feature type="compositionally biased region" description="Low complexity" evidence="19">
    <location>
        <begin position="1249"/>
        <end position="1266"/>
    </location>
</feature>
<dbReference type="InterPro" id="IPR018303">
    <property type="entry name" value="ATPase_P-typ_P_site"/>
</dbReference>
<dbReference type="InterPro" id="IPR008250">
    <property type="entry name" value="ATPase_P-typ_transduc_dom_A_sf"/>
</dbReference>
<dbReference type="FunFam" id="2.70.150.10:FF:000028">
    <property type="entry name" value="Calcium-transporting ATPase"/>
    <property type="match status" value="1"/>
</dbReference>
<evidence type="ECO:0000256" key="19">
    <source>
        <dbReference type="SAM" id="MobiDB-lite"/>
    </source>
</evidence>
<feature type="transmembrane region" description="Helical" evidence="18">
    <location>
        <begin position="283"/>
        <end position="302"/>
    </location>
</feature>
<dbReference type="GO" id="GO:0005774">
    <property type="term" value="C:vacuolar membrane"/>
    <property type="evidence" value="ECO:0007669"/>
    <property type="project" value="UniProtKB-SubCell"/>
</dbReference>
<keyword evidence="11" id="KW-1278">Translocase</keyword>
<keyword evidence="4 18" id="KW-0109">Calcium transport</keyword>
<dbReference type="PROSITE" id="PS00154">
    <property type="entry name" value="ATPASE_E1_E2"/>
    <property type="match status" value="1"/>
</dbReference>
<keyword evidence="12 18" id="KW-1133">Transmembrane helix</keyword>
<dbReference type="SUPFAM" id="SSF81653">
    <property type="entry name" value="Calcium ATPase, transduction domain A"/>
    <property type="match status" value="1"/>
</dbReference>
<evidence type="ECO:0000256" key="9">
    <source>
        <dbReference type="ARBA" id="ARBA00022840"/>
    </source>
</evidence>
<evidence type="ECO:0000256" key="3">
    <source>
        <dbReference type="ARBA" id="ARBA00022554"/>
    </source>
</evidence>
<evidence type="ECO:0000256" key="18">
    <source>
        <dbReference type="RuleBase" id="RU361146"/>
    </source>
</evidence>
<reference evidence="21 22" key="1">
    <citation type="submission" date="2013-03" db="EMBL/GenBank/DDBJ databases">
        <title>The Genome Sequence of Capronia coronata CBS 617.96.</title>
        <authorList>
            <consortium name="The Broad Institute Genomics Platform"/>
            <person name="Cuomo C."/>
            <person name="de Hoog S."/>
            <person name="Gorbushina A."/>
            <person name="Walker B."/>
            <person name="Young S.K."/>
            <person name="Zeng Q."/>
            <person name="Gargeya S."/>
            <person name="Fitzgerald M."/>
            <person name="Haas B."/>
            <person name="Abouelleil A."/>
            <person name="Allen A.W."/>
            <person name="Alvarado L."/>
            <person name="Arachchi H.M."/>
            <person name="Berlin A.M."/>
            <person name="Chapman S.B."/>
            <person name="Gainer-Dewar J."/>
            <person name="Goldberg J."/>
            <person name="Griggs A."/>
            <person name="Gujja S."/>
            <person name="Hansen M."/>
            <person name="Howarth C."/>
            <person name="Imamovic A."/>
            <person name="Ireland A."/>
            <person name="Larimer J."/>
            <person name="McCowan C."/>
            <person name="Murphy C."/>
            <person name="Pearson M."/>
            <person name="Poon T.W."/>
            <person name="Priest M."/>
            <person name="Roberts A."/>
            <person name="Saif S."/>
            <person name="Shea T."/>
            <person name="Sisk P."/>
            <person name="Sykes S."/>
            <person name="Wortman J."/>
            <person name="Nusbaum C."/>
            <person name="Birren B."/>
        </authorList>
    </citation>
    <scope>NUCLEOTIDE SEQUENCE [LARGE SCALE GENOMIC DNA]</scope>
    <source>
        <strain evidence="21 22">CBS 617.96</strain>
    </source>
</reference>
<dbReference type="Gene3D" id="3.40.50.1000">
    <property type="entry name" value="HAD superfamily/HAD-like"/>
    <property type="match status" value="1"/>
</dbReference>
<dbReference type="GeneID" id="19160786"/>
<dbReference type="NCBIfam" id="TIGR01494">
    <property type="entry name" value="ATPase_P-type"/>
    <property type="match status" value="2"/>
</dbReference>
<dbReference type="InterPro" id="IPR023214">
    <property type="entry name" value="HAD_sf"/>
</dbReference>
<feature type="transmembrane region" description="Helical" evidence="18">
    <location>
        <begin position="1113"/>
        <end position="1132"/>
    </location>
</feature>
<feature type="transmembrane region" description="Helical" evidence="18">
    <location>
        <begin position="1138"/>
        <end position="1159"/>
    </location>
</feature>
<keyword evidence="6" id="KW-0479">Metal-binding</keyword>
<comment type="caution">
    <text evidence="21">The sequence shown here is derived from an EMBL/GenBank/DDBJ whole genome shotgun (WGS) entry which is preliminary data.</text>
</comment>
<evidence type="ECO:0000256" key="15">
    <source>
        <dbReference type="ARBA" id="ARBA00038148"/>
    </source>
</evidence>
<dbReference type="SUPFAM" id="SSF81665">
    <property type="entry name" value="Calcium ATPase, transmembrane domain M"/>
    <property type="match status" value="1"/>
</dbReference>
<evidence type="ECO:0000256" key="10">
    <source>
        <dbReference type="ARBA" id="ARBA00022842"/>
    </source>
</evidence>
<comment type="similarity">
    <text evidence="15 18">Belongs to the cation transport ATPase (P-type) (TC 3.A.3) family.</text>
</comment>
<dbReference type="Gene3D" id="2.70.150.10">
    <property type="entry name" value="Calcium-transporting ATPase, cytoplasmic transduction domain A"/>
    <property type="match status" value="1"/>
</dbReference>
<dbReference type="InterPro" id="IPR023299">
    <property type="entry name" value="ATPase_P-typ_cyto_dom_N"/>
</dbReference>
<dbReference type="SFLD" id="SFLDG00002">
    <property type="entry name" value="C1.7:_P-type_atpase_like"/>
    <property type="match status" value="1"/>
</dbReference>